<dbReference type="GeneID" id="18500412"/>
<sequence>MKQPACPTFWETRGSTLRHGRKLTVSLCITSYVQTYRSRLKVIHIEWPL</sequence>
<reference evidence="1 2" key="1">
    <citation type="journal article" date="2014" name="Genome Announc.">
        <title>Complete Genome Sequences of Two Citrobacter rodentium Bacteriophages, CR8 and CR44b.</title>
        <authorList>
            <person name="Toribio A.L."/>
            <person name="Pickard D."/>
            <person name="Cerdeno-Tarraga A.M."/>
            <person name="Petty N.K."/>
            <person name="Thomson N."/>
            <person name="Salmond G."/>
            <person name="Dougan G."/>
        </authorList>
    </citation>
    <scope>NUCLEOTIDE SEQUENCE [LARGE SCALE GENOMIC DNA]</scope>
</reference>
<dbReference type="EMBL" id="HG818823">
    <property type="protein sequence ID" value="CDM21551.1"/>
    <property type="molecule type" value="Genomic_DNA"/>
</dbReference>
<accession>W6Q793</accession>
<evidence type="ECO:0000313" key="2">
    <source>
        <dbReference type="Proteomes" id="UP000019156"/>
    </source>
</evidence>
<proteinExistence type="predicted"/>
<name>W6Q793_9CAUD</name>
<evidence type="ECO:0000313" key="1">
    <source>
        <dbReference type="EMBL" id="CDM21551.1"/>
    </source>
</evidence>
<organism evidence="1 2">
    <name type="scientific">Citrobacter phage CR44b</name>
    <dbReference type="NCBI Taxonomy" id="1455075"/>
    <lineage>
        <taxon>Viruses</taxon>
        <taxon>Duplodnaviria</taxon>
        <taxon>Heunggongvirae</taxon>
        <taxon>Uroviricota</taxon>
        <taxon>Caudoviricetes</taxon>
        <taxon>Autographivirales</taxon>
        <taxon>Autotranscriptaviridae</taxon>
        <taxon>Studiervirinae</taxon>
        <taxon>Kayfunavirus</taxon>
        <taxon>Kayfunavirus CR44b</taxon>
    </lineage>
</organism>
<dbReference type="RefSeq" id="YP_009007158.1">
    <property type="nucleotide sequence ID" value="NC_023576.1"/>
</dbReference>
<gene>
    <name evidence="1" type="primary">4.22</name>
</gene>
<dbReference type="Proteomes" id="UP000019156">
    <property type="component" value="Segment"/>
</dbReference>
<dbReference type="KEGG" id="vg:18500412"/>
<keyword evidence="2" id="KW-1185">Reference proteome</keyword>
<protein>
    <submittedName>
        <fullName evidence="1">Conserved hypothetical phage protein</fullName>
    </submittedName>
</protein>